<evidence type="ECO:0000313" key="1">
    <source>
        <dbReference type="EMBL" id="TYJ22974.1"/>
    </source>
</evidence>
<dbReference type="EMBL" id="CM017643">
    <property type="protein sequence ID" value="TYJ22974.1"/>
    <property type="molecule type" value="Genomic_DNA"/>
</dbReference>
<dbReference type="AlphaFoldDB" id="A0A5D2YA48"/>
<reference evidence="1 2" key="1">
    <citation type="submission" date="2019-07" db="EMBL/GenBank/DDBJ databases">
        <title>WGS assembly of Gossypium mustelinum.</title>
        <authorList>
            <person name="Chen Z.J."/>
            <person name="Sreedasyam A."/>
            <person name="Ando A."/>
            <person name="Song Q."/>
            <person name="De L."/>
            <person name="Hulse-Kemp A."/>
            <person name="Ding M."/>
            <person name="Ye W."/>
            <person name="Kirkbride R."/>
            <person name="Jenkins J."/>
            <person name="Plott C."/>
            <person name="Lovell J."/>
            <person name="Lin Y.-M."/>
            <person name="Vaughn R."/>
            <person name="Liu B."/>
            <person name="Li W."/>
            <person name="Simpson S."/>
            <person name="Scheffler B."/>
            <person name="Saski C."/>
            <person name="Grover C."/>
            <person name="Hu G."/>
            <person name="Conover J."/>
            <person name="Carlson J."/>
            <person name="Shu S."/>
            <person name="Boston L."/>
            <person name="Williams M."/>
            <person name="Peterson D."/>
            <person name="Mcgee K."/>
            <person name="Jones D."/>
            <person name="Wendel J."/>
            <person name="Stelly D."/>
            <person name="Grimwood J."/>
            <person name="Schmutz J."/>
        </authorList>
    </citation>
    <scope>NUCLEOTIDE SEQUENCE [LARGE SCALE GENOMIC DNA]</scope>
    <source>
        <strain evidence="1">1408120.09</strain>
    </source>
</reference>
<evidence type="ECO:0000313" key="2">
    <source>
        <dbReference type="Proteomes" id="UP000323597"/>
    </source>
</evidence>
<accession>A0A5D2YA48</accession>
<proteinExistence type="predicted"/>
<name>A0A5D2YA48_GOSMU</name>
<keyword evidence="2" id="KW-1185">Reference proteome</keyword>
<dbReference type="Proteomes" id="UP000323597">
    <property type="component" value="Chromosome A08"/>
</dbReference>
<protein>
    <submittedName>
        <fullName evidence="1">Uncharacterized protein</fullName>
    </submittedName>
</protein>
<organism evidence="1 2">
    <name type="scientific">Gossypium mustelinum</name>
    <name type="common">Cotton</name>
    <name type="synonym">Gossypium caicoense</name>
    <dbReference type="NCBI Taxonomy" id="34275"/>
    <lineage>
        <taxon>Eukaryota</taxon>
        <taxon>Viridiplantae</taxon>
        <taxon>Streptophyta</taxon>
        <taxon>Embryophyta</taxon>
        <taxon>Tracheophyta</taxon>
        <taxon>Spermatophyta</taxon>
        <taxon>Magnoliopsida</taxon>
        <taxon>eudicotyledons</taxon>
        <taxon>Gunneridae</taxon>
        <taxon>Pentapetalae</taxon>
        <taxon>rosids</taxon>
        <taxon>malvids</taxon>
        <taxon>Malvales</taxon>
        <taxon>Malvaceae</taxon>
        <taxon>Malvoideae</taxon>
        <taxon>Gossypium</taxon>
    </lineage>
</organism>
<sequence length="82" mass="9125">MTTFGDPFLLFCLLQRGVRRFKPRNPIFDFDFNEGDEVSDGSYAKVRVRGCALALGVRRTKGGCGIRGLRAGRTALKVRRGC</sequence>
<gene>
    <name evidence="1" type="ORF">E1A91_A08G160400v1</name>
</gene>